<dbReference type="InterPro" id="IPR027417">
    <property type="entry name" value="P-loop_NTPase"/>
</dbReference>
<dbReference type="OrthoDB" id="69313at2"/>
<keyword evidence="2" id="KW-1185">Reference proteome</keyword>
<gene>
    <name evidence="1" type="ORF">Sps_04741</name>
</gene>
<dbReference type="InterPro" id="IPR050678">
    <property type="entry name" value="DNA_Partitioning_ATPase"/>
</dbReference>
<dbReference type="SUPFAM" id="SSF52540">
    <property type="entry name" value="P-loop containing nucleoside triphosphate hydrolases"/>
    <property type="match status" value="1"/>
</dbReference>
<reference evidence="1 2" key="1">
    <citation type="submission" date="2016-03" db="EMBL/GenBank/DDBJ databases">
        <title>Complete genome sequence of Shewanella psychrophila WP2, a deep sea bacterium isolated from west Pacific sediment.</title>
        <authorList>
            <person name="Xu G."/>
            <person name="Jian H."/>
        </authorList>
    </citation>
    <scope>NUCLEOTIDE SEQUENCE [LARGE SCALE GENOMIC DNA]</scope>
    <source>
        <strain evidence="1 2">WP2</strain>
    </source>
</reference>
<dbReference type="AlphaFoldDB" id="A0A1S6HWL6"/>
<dbReference type="CDD" id="cd02042">
    <property type="entry name" value="ParAB_family"/>
    <property type="match status" value="1"/>
</dbReference>
<sequence>MTILLIGAQKGGVGKSTIAASVAVKLAHMNKDVCIVDADKQQSLSKWHQYRSEINDIPRVNCVSATGNITATLKDLNERYDVLIVDVAGRDSIEMRSAMIIADVLISPLRPSQADLDTVPHLLEIFEQASIMNPKLKGFLVQNMCPTLPSVKDADKAAEVLGDTKLMKLSEIRLCDRKGHRDGFGYGYGVEEWKKETGKNSDAKAAEEISWLISEVLENA</sequence>
<name>A0A1S6HWL6_9GAMM</name>
<dbReference type="InterPro" id="IPR015223">
    <property type="entry name" value="MipZ"/>
</dbReference>
<dbReference type="PIRSF" id="PIRSF009320">
    <property type="entry name" value="Nuc_binding_HP_1000"/>
    <property type="match status" value="1"/>
</dbReference>
<organism evidence="1 2">
    <name type="scientific">Shewanella psychrophila</name>
    <dbReference type="NCBI Taxonomy" id="225848"/>
    <lineage>
        <taxon>Bacteria</taxon>
        <taxon>Pseudomonadati</taxon>
        <taxon>Pseudomonadota</taxon>
        <taxon>Gammaproteobacteria</taxon>
        <taxon>Alteromonadales</taxon>
        <taxon>Shewanellaceae</taxon>
        <taxon>Shewanella</taxon>
    </lineage>
</organism>
<dbReference type="Pfam" id="PF09140">
    <property type="entry name" value="MipZ"/>
    <property type="match status" value="1"/>
</dbReference>
<dbReference type="EMBL" id="CP014782">
    <property type="protein sequence ID" value="AQS39824.1"/>
    <property type="molecule type" value="Genomic_DNA"/>
</dbReference>
<protein>
    <submittedName>
        <fullName evidence="1">Plasmid segregation oscillating ATPase ParF</fullName>
    </submittedName>
</protein>
<dbReference type="PANTHER" id="PTHR13696">
    <property type="entry name" value="P-LOOP CONTAINING NUCLEOSIDE TRIPHOSPHATE HYDROLASE"/>
    <property type="match status" value="1"/>
</dbReference>
<dbReference type="RefSeq" id="WP_077754691.1">
    <property type="nucleotide sequence ID" value="NZ_CP014782.1"/>
</dbReference>
<dbReference type="KEGG" id="spsw:Sps_04741"/>
<dbReference type="PANTHER" id="PTHR13696:SF96">
    <property type="entry name" value="COBQ_COBB_MIND_PARA NUCLEOTIDE BINDING DOMAIN-CONTAINING PROTEIN"/>
    <property type="match status" value="1"/>
</dbReference>
<accession>A0A1S6HWL6</accession>
<dbReference type="Proteomes" id="UP000189545">
    <property type="component" value="Chromosome"/>
</dbReference>
<dbReference type="STRING" id="225848.Sps_04741"/>
<evidence type="ECO:0000313" key="2">
    <source>
        <dbReference type="Proteomes" id="UP000189545"/>
    </source>
</evidence>
<proteinExistence type="predicted"/>
<dbReference type="Gene3D" id="3.40.50.300">
    <property type="entry name" value="P-loop containing nucleotide triphosphate hydrolases"/>
    <property type="match status" value="1"/>
</dbReference>
<evidence type="ECO:0000313" key="1">
    <source>
        <dbReference type="EMBL" id="AQS39824.1"/>
    </source>
</evidence>